<dbReference type="RefSeq" id="WP_159804986.1">
    <property type="nucleotide sequence ID" value="NZ_BLJE01000001.1"/>
</dbReference>
<protein>
    <recommendedName>
        <fullName evidence="1">HTH lysR-type domain-containing protein</fullName>
    </recommendedName>
</protein>
<dbReference type="OrthoDB" id="9811588at2"/>
<evidence type="ECO:0000313" key="2">
    <source>
        <dbReference type="EMBL" id="GFE64115.1"/>
    </source>
</evidence>
<dbReference type="AlphaFoldDB" id="A0A6N6JD83"/>
<feature type="domain" description="HTH lysR-type" evidence="1">
    <location>
        <begin position="1"/>
        <end position="44"/>
    </location>
</feature>
<dbReference type="Pfam" id="PF00126">
    <property type="entry name" value="HTH_1"/>
    <property type="match status" value="1"/>
</dbReference>
<sequence length="78" mass="8885">MDIENLKTMLLLARHGSFAAAARVLDLDPSSVSRIVSALEDMEGRNCLWFALPDFRSRSYLPKKVRAAINFFRPRFNA</sequence>
<accession>A0A6N6JD83</accession>
<name>A0A6N6JD83_9RHOB</name>
<keyword evidence="3" id="KW-1185">Reference proteome</keyword>
<comment type="caution">
    <text evidence="2">The sequence shown here is derived from an EMBL/GenBank/DDBJ whole genome shotgun (WGS) entry which is preliminary data.</text>
</comment>
<proteinExistence type="predicted"/>
<reference evidence="2 3" key="1">
    <citation type="submission" date="2019-12" db="EMBL/GenBank/DDBJ databases">
        <title>Litoreibacter badius sp. nov., a novel bacteriochlorophyll a-containing bacterium in the genus Litoreibacter.</title>
        <authorList>
            <person name="Kanamuro M."/>
            <person name="Takabe Y."/>
            <person name="Mori K."/>
            <person name="Takaichi S."/>
            <person name="Hanada S."/>
        </authorList>
    </citation>
    <scope>NUCLEOTIDE SEQUENCE [LARGE SCALE GENOMIC DNA]</scope>
    <source>
        <strain evidence="2 3">K6</strain>
    </source>
</reference>
<organism evidence="2 3">
    <name type="scientific">Litoreibacter roseus</name>
    <dbReference type="NCBI Taxonomy" id="2601869"/>
    <lineage>
        <taxon>Bacteria</taxon>
        <taxon>Pseudomonadati</taxon>
        <taxon>Pseudomonadota</taxon>
        <taxon>Alphaproteobacteria</taxon>
        <taxon>Rhodobacterales</taxon>
        <taxon>Roseobacteraceae</taxon>
        <taxon>Litoreibacter</taxon>
    </lineage>
</organism>
<evidence type="ECO:0000313" key="3">
    <source>
        <dbReference type="Proteomes" id="UP000436822"/>
    </source>
</evidence>
<dbReference type="Gene3D" id="1.10.10.10">
    <property type="entry name" value="Winged helix-like DNA-binding domain superfamily/Winged helix DNA-binding domain"/>
    <property type="match status" value="1"/>
</dbReference>
<dbReference type="InterPro" id="IPR036390">
    <property type="entry name" value="WH_DNA-bd_sf"/>
</dbReference>
<dbReference type="EMBL" id="BLJE01000001">
    <property type="protein sequence ID" value="GFE64115.1"/>
    <property type="molecule type" value="Genomic_DNA"/>
</dbReference>
<gene>
    <name evidence="2" type="ORF">KIN_11890</name>
</gene>
<dbReference type="PROSITE" id="PS50931">
    <property type="entry name" value="HTH_LYSR"/>
    <property type="match status" value="1"/>
</dbReference>
<evidence type="ECO:0000259" key="1">
    <source>
        <dbReference type="PROSITE" id="PS50931"/>
    </source>
</evidence>
<dbReference type="SUPFAM" id="SSF46785">
    <property type="entry name" value="Winged helix' DNA-binding domain"/>
    <property type="match status" value="1"/>
</dbReference>
<dbReference type="InterPro" id="IPR000847">
    <property type="entry name" value="LysR_HTH_N"/>
</dbReference>
<dbReference type="GO" id="GO:0003700">
    <property type="term" value="F:DNA-binding transcription factor activity"/>
    <property type="evidence" value="ECO:0007669"/>
    <property type="project" value="InterPro"/>
</dbReference>
<dbReference type="InterPro" id="IPR036388">
    <property type="entry name" value="WH-like_DNA-bd_sf"/>
</dbReference>
<dbReference type="Proteomes" id="UP000436822">
    <property type="component" value="Unassembled WGS sequence"/>
</dbReference>